<dbReference type="HAMAP" id="MF_01659">
    <property type="entry name" value="MenD"/>
    <property type="match status" value="1"/>
</dbReference>
<dbReference type="EMBL" id="CAKLPX010000001">
    <property type="protein sequence ID" value="CAH0991690.1"/>
    <property type="molecule type" value="Genomic_DNA"/>
</dbReference>
<keyword evidence="1 7" id="KW-0474">Menaquinone biosynthesis</keyword>
<dbReference type="CDD" id="cd02009">
    <property type="entry name" value="TPP_SHCHC_synthase"/>
    <property type="match status" value="1"/>
</dbReference>
<dbReference type="InterPro" id="IPR011766">
    <property type="entry name" value="TPP_enzyme_TPP-bd"/>
</dbReference>
<protein>
    <recommendedName>
        <fullName evidence="7">2-succinyl-5-enolpyruvyl-6-hydroxy-3-cyclohexene-1-carboxylate synthase</fullName>
        <shortName evidence="7">SEPHCHC synthase</shortName>
        <ecNumber evidence="7">2.2.1.9</ecNumber>
    </recommendedName>
    <alternativeName>
        <fullName evidence="7">Menaquinone biosynthesis protein MenD</fullName>
    </alternativeName>
</protein>
<dbReference type="SUPFAM" id="SSF52518">
    <property type="entry name" value="Thiamin diphosphate-binding fold (THDP-binding)"/>
    <property type="match status" value="2"/>
</dbReference>
<comment type="pathway">
    <text evidence="7">Quinol/quinone metabolism; menaquinone biosynthesis.</text>
</comment>
<dbReference type="NCBIfam" id="TIGR00173">
    <property type="entry name" value="menD"/>
    <property type="match status" value="1"/>
</dbReference>
<keyword evidence="5 7" id="KW-0786">Thiamine pyrophosphate</keyword>
<dbReference type="InterPro" id="IPR004433">
    <property type="entry name" value="MenaQ_synth_MenD"/>
</dbReference>
<keyword evidence="2 7" id="KW-0808">Transferase</keyword>
<feature type="domain" description="Thiamine pyrophosphate enzyme N-terminal TPP-binding" evidence="9">
    <location>
        <begin position="14"/>
        <end position="121"/>
    </location>
</feature>
<dbReference type="CDD" id="cd07037">
    <property type="entry name" value="TPP_PYR_MenD"/>
    <property type="match status" value="1"/>
</dbReference>
<organism evidence="11 12">
    <name type="scientific">Sinobacterium norvegicum</name>
    <dbReference type="NCBI Taxonomy" id="1641715"/>
    <lineage>
        <taxon>Bacteria</taxon>
        <taxon>Pseudomonadati</taxon>
        <taxon>Pseudomonadota</taxon>
        <taxon>Gammaproteobacteria</taxon>
        <taxon>Cellvibrionales</taxon>
        <taxon>Spongiibacteraceae</taxon>
        <taxon>Sinobacterium</taxon>
    </lineage>
</organism>
<evidence type="ECO:0000259" key="9">
    <source>
        <dbReference type="Pfam" id="PF02776"/>
    </source>
</evidence>
<keyword evidence="6 7" id="KW-0464">Manganese</keyword>
<keyword evidence="12" id="KW-1185">Reference proteome</keyword>
<dbReference type="EC" id="2.2.1.9" evidence="7"/>
<dbReference type="Proteomes" id="UP000838100">
    <property type="component" value="Unassembled WGS sequence"/>
</dbReference>
<dbReference type="Gene3D" id="3.40.50.1220">
    <property type="entry name" value="TPP-binding domain"/>
    <property type="match status" value="1"/>
</dbReference>
<dbReference type="PANTHER" id="PTHR42916:SF1">
    <property type="entry name" value="PROTEIN PHYLLO, CHLOROPLASTIC"/>
    <property type="match status" value="1"/>
</dbReference>
<comment type="pathway">
    <text evidence="7">Quinol/quinone metabolism; 1,4-dihydroxy-2-naphthoate biosynthesis; 1,4-dihydroxy-2-naphthoate from chorismate: step 2/7.</text>
</comment>
<accession>A0ABM9AER9</accession>
<dbReference type="Pfam" id="PF02776">
    <property type="entry name" value="TPP_enzyme_N"/>
    <property type="match status" value="1"/>
</dbReference>
<evidence type="ECO:0000259" key="8">
    <source>
        <dbReference type="Pfam" id="PF02775"/>
    </source>
</evidence>
<reference evidence="11" key="1">
    <citation type="submission" date="2021-12" db="EMBL/GenBank/DDBJ databases">
        <authorList>
            <person name="Rodrigo-Torres L."/>
            <person name="Arahal R. D."/>
            <person name="Lucena T."/>
        </authorList>
    </citation>
    <scope>NUCLEOTIDE SEQUENCE</scope>
    <source>
        <strain evidence="11">CECT 8267</strain>
    </source>
</reference>
<dbReference type="PANTHER" id="PTHR42916">
    <property type="entry name" value="2-SUCCINYL-5-ENOLPYRUVYL-6-HYDROXY-3-CYCLOHEXENE-1-CARBOXYLATE SYNTHASE"/>
    <property type="match status" value="1"/>
</dbReference>
<dbReference type="InterPro" id="IPR012001">
    <property type="entry name" value="Thiamin_PyroP_enz_TPP-bd_dom"/>
</dbReference>
<dbReference type="PIRSF" id="PIRSF004983">
    <property type="entry name" value="MenD"/>
    <property type="match status" value="1"/>
</dbReference>
<dbReference type="Gene3D" id="3.40.50.970">
    <property type="match status" value="2"/>
</dbReference>
<evidence type="ECO:0000256" key="6">
    <source>
        <dbReference type="ARBA" id="ARBA00023211"/>
    </source>
</evidence>
<proteinExistence type="inferred from homology"/>
<evidence type="ECO:0000256" key="2">
    <source>
        <dbReference type="ARBA" id="ARBA00022679"/>
    </source>
</evidence>
<dbReference type="GO" id="GO:0070204">
    <property type="term" value="F:2-succinyl-5-enolpyruvyl-6-hydroxy-3-cyclohexene-1-carboxylic-acid synthase activity"/>
    <property type="evidence" value="ECO:0007669"/>
    <property type="project" value="UniProtKB-EC"/>
</dbReference>
<evidence type="ECO:0000313" key="11">
    <source>
        <dbReference type="EMBL" id="CAH0991690.1"/>
    </source>
</evidence>
<sequence length="567" mass="62283">MSQLTVNRSWALLVLTELQRLGVEHVCIAPGSRSTLLTEQAQQLNCSLHTHFDERGLCFYALGLSKASQSPVALIVTSGTAVANLLPAVVEAGLTGERLVLITADRPESLIDCGANQAIQQQGIFSTHVVATLNLPAASTDIPASWLLSSVDQLVYKQRLMPGPVHINMPFREPLYGGEQTLDHDYMHTVDGWTKSDGCYLQRLINTDIYALPESDFSDQRGVIIVGQITMQDRENIILLSERLGWPVLADSQSGIVNQFGGYDLWLDNPKANELLSRATVLLQFGGRVISKRLLAFVAAQSWQQYWLVAESEQRLDSSHRQLVQIKANIAQWASAYSCRLAAQSSASWADDLAVMLLVIRCHVAEFLASEKLNEATIVSSLNNLSVEQTNVFIGNSLMARMLDIFSSFHSGHIYSNRGASGIDGLVATFAGCAVPSEQPMLLVIGDTALLHDLNSMALLQQKNRPLIVLVVNNNGGAIFDFLPVNEANKKQYYQMPHGLNFYHAASMFGLCYRQVDEKNSFEEAVTSALGRNQTTVIEAVVPEHGAVVMMQRLRQKIADLVGSDDD</sequence>
<name>A0ABM9AER9_9GAMM</name>
<evidence type="ECO:0000256" key="7">
    <source>
        <dbReference type="HAMAP-Rule" id="MF_01659"/>
    </source>
</evidence>
<gene>
    <name evidence="7 11" type="primary">menD</name>
    <name evidence="11" type="ORF">SIN8267_01802</name>
</gene>
<keyword evidence="4 7" id="KW-0460">Magnesium</keyword>
<evidence type="ECO:0000313" key="12">
    <source>
        <dbReference type="Proteomes" id="UP000838100"/>
    </source>
</evidence>
<comment type="catalytic activity">
    <reaction evidence="7">
        <text>isochorismate + 2-oxoglutarate + H(+) = 5-enolpyruvoyl-6-hydroxy-2-succinyl-cyclohex-3-ene-1-carboxylate + CO2</text>
        <dbReference type="Rhea" id="RHEA:25593"/>
        <dbReference type="ChEBI" id="CHEBI:15378"/>
        <dbReference type="ChEBI" id="CHEBI:16526"/>
        <dbReference type="ChEBI" id="CHEBI:16810"/>
        <dbReference type="ChEBI" id="CHEBI:29780"/>
        <dbReference type="ChEBI" id="CHEBI:58818"/>
        <dbReference type="EC" id="2.2.1.9"/>
    </reaction>
</comment>
<evidence type="ECO:0000256" key="4">
    <source>
        <dbReference type="ARBA" id="ARBA00022842"/>
    </source>
</evidence>
<feature type="domain" description="Thiamine pyrophosphate enzyme TPP-binding" evidence="8">
    <location>
        <begin position="419"/>
        <end position="539"/>
    </location>
</feature>
<comment type="cofactor">
    <cofactor evidence="7">
        <name>thiamine diphosphate</name>
        <dbReference type="ChEBI" id="CHEBI:58937"/>
    </cofactor>
    <text evidence="7">Binds 1 thiamine pyrophosphate per subunit.</text>
</comment>
<dbReference type="Pfam" id="PF02775">
    <property type="entry name" value="TPP_enzyme_C"/>
    <property type="match status" value="1"/>
</dbReference>
<comment type="similarity">
    <text evidence="7">Belongs to the TPP enzyme family. MenD subfamily.</text>
</comment>
<comment type="caution">
    <text evidence="11">The sequence shown here is derived from an EMBL/GenBank/DDBJ whole genome shotgun (WGS) entry which is preliminary data.</text>
</comment>
<dbReference type="InterPro" id="IPR029061">
    <property type="entry name" value="THDP-binding"/>
</dbReference>
<evidence type="ECO:0000256" key="3">
    <source>
        <dbReference type="ARBA" id="ARBA00022723"/>
    </source>
</evidence>
<comment type="subunit">
    <text evidence="7">Homodimer.</text>
</comment>
<dbReference type="InterPro" id="IPR032264">
    <property type="entry name" value="MenD_middle"/>
</dbReference>
<evidence type="ECO:0000256" key="5">
    <source>
        <dbReference type="ARBA" id="ARBA00023052"/>
    </source>
</evidence>
<evidence type="ECO:0000256" key="1">
    <source>
        <dbReference type="ARBA" id="ARBA00022428"/>
    </source>
</evidence>
<keyword evidence="3 7" id="KW-0479">Metal-binding</keyword>
<feature type="domain" description="Menaquinone biosynthesis protein MenD middle" evidence="10">
    <location>
        <begin position="184"/>
        <end position="394"/>
    </location>
</feature>
<evidence type="ECO:0000259" key="10">
    <source>
        <dbReference type="Pfam" id="PF16582"/>
    </source>
</evidence>
<comment type="function">
    <text evidence="7">Catalyzes the thiamine diphosphate-dependent decarboxylation of 2-oxoglutarate and the subsequent addition of the resulting succinic semialdehyde-thiamine pyrophosphate anion to isochorismate to yield 2-succinyl-5-enolpyruvyl-6-hydroxy-3-cyclohexene-1-carboxylate (SEPHCHC).</text>
</comment>
<comment type="cofactor">
    <cofactor evidence="7">
        <name>Mg(2+)</name>
        <dbReference type="ChEBI" id="CHEBI:18420"/>
    </cofactor>
    <cofactor evidence="7">
        <name>Mn(2+)</name>
        <dbReference type="ChEBI" id="CHEBI:29035"/>
    </cofactor>
</comment>
<dbReference type="Pfam" id="PF16582">
    <property type="entry name" value="TPP_enzyme_M_2"/>
    <property type="match status" value="1"/>
</dbReference>
<dbReference type="RefSeq" id="WP_237444330.1">
    <property type="nucleotide sequence ID" value="NZ_CAKLPX010000001.1"/>
</dbReference>